<dbReference type="EMBL" id="CP027665">
    <property type="protein sequence ID" value="AVO39505.1"/>
    <property type="molecule type" value="Genomic_DNA"/>
</dbReference>
<organism evidence="1 2">
    <name type="scientific">Pukyongiella litopenaei</name>
    <dbReference type="NCBI Taxonomy" id="2605946"/>
    <lineage>
        <taxon>Bacteria</taxon>
        <taxon>Pseudomonadati</taxon>
        <taxon>Pseudomonadota</taxon>
        <taxon>Alphaproteobacteria</taxon>
        <taxon>Rhodobacterales</taxon>
        <taxon>Paracoccaceae</taxon>
        <taxon>Pukyongiella</taxon>
    </lineage>
</organism>
<dbReference type="AlphaFoldDB" id="A0A2S0MUF5"/>
<name>A0A2S0MUF5_9RHOB</name>
<gene>
    <name evidence="1" type="ORF">C6Y53_18600</name>
</gene>
<dbReference type="Pfam" id="PF22752">
    <property type="entry name" value="DUF488-N3i"/>
    <property type="match status" value="1"/>
</dbReference>
<protein>
    <submittedName>
        <fullName evidence="1">DUF488 family protein</fullName>
    </submittedName>
</protein>
<evidence type="ECO:0000313" key="1">
    <source>
        <dbReference type="EMBL" id="AVO39505.1"/>
    </source>
</evidence>
<dbReference type="KEGG" id="thas:C6Y53_18600"/>
<dbReference type="PANTHER" id="PTHR36849:SF1">
    <property type="entry name" value="CYTOPLASMIC PROTEIN"/>
    <property type="match status" value="1"/>
</dbReference>
<dbReference type="RefSeq" id="WP_106473809.1">
    <property type="nucleotide sequence ID" value="NZ_CP027665.1"/>
</dbReference>
<evidence type="ECO:0000313" key="2">
    <source>
        <dbReference type="Proteomes" id="UP000237655"/>
    </source>
</evidence>
<dbReference type="InterPro" id="IPR052552">
    <property type="entry name" value="YeaO-like"/>
</dbReference>
<accession>A0A2S0MUF5</accession>
<dbReference type="Proteomes" id="UP000237655">
    <property type="component" value="Chromosome"/>
</dbReference>
<keyword evidence="2" id="KW-1185">Reference proteome</keyword>
<sequence>MNPGPPHPTKDIRVKRIYRAARVSDGRRILVDRIWPRGMAKHRARLHSWERDIAPSDDLRTWFHAHPDRWDDFAARYGAELDQHRDKLREIADHAREGIVTLLYASKDEDHNNAVVLRRYLCQLLDQDEKGDR</sequence>
<reference evidence="2" key="1">
    <citation type="submission" date="2018-03" db="EMBL/GenBank/DDBJ databases">
        <title>Genomic analysis of the strain SH-1 isolated from shrimp intestine.</title>
        <authorList>
            <person name="Kim Y.-S."/>
            <person name="Kim S.-E."/>
            <person name="Kim K.-H."/>
        </authorList>
    </citation>
    <scope>NUCLEOTIDE SEQUENCE [LARGE SCALE GENOMIC DNA]</scope>
    <source>
        <strain evidence="2">SH-1</strain>
    </source>
</reference>
<dbReference type="PANTHER" id="PTHR36849">
    <property type="entry name" value="CYTOPLASMIC PROTEIN-RELATED"/>
    <property type="match status" value="1"/>
</dbReference>
<proteinExistence type="predicted"/>